<accession>A0A226ESP4</accession>
<gene>
    <name evidence="1" type="ORF">Fcan01_05769</name>
</gene>
<dbReference type="GO" id="GO:0031514">
    <property type="term" value="C:motile cilium"/>
    <property type="evidence" value="ECO:0007669"/>
    <property type="project" value="TreeGrafter"/>
</dbReference>
<dbReference type="Pfam" id="PF24569">
    <property type="entry name" value="CFAP161"/>
    <property type="match status" value="1"/>
</dbReference>
<protein>
    <submittedName>
        <fullName evidence="1">Uncharacterized protein</fullName>
    </submittedName>
</protein>
<dbReference type="GO" id="GO:0060271">
    <property type="term" value="P:cilium assembly"/>
    <property type="evidence" value="ECO:0007669"/>
    <property type="project" value="TreeGrafter"/>
</dbReference>
<organism evidence="1 2">
    <name type="scientific">Folsomia candida</name>
    <name type="common">Springtail</name>
    <dbReference type="NCBI Taxonomy" id="158441"/>
    <lineage>
        <taxon>Eukaryota</taxon>
        <taxon>Metazoa</taxon>
        <taxon>Ecdysozoa</taxon>
        <taxon>Arthropoda</taxon>
        <taxon>Hexapoda</taxon>
        <taxon>Collembola</taxon>
        <taxon>Entomobryomorpha</taxon>
        <taxon>Isotomoidea</taxon>
        <taxon>Isotomidae</taxon>
        <taxon>Proisotominae</taxon>
        <taxon>Folsomia</taxon>
    </lineage>
</organism>
<dbReference type="EMBL" id="LNIX01000002">
    <property type="protein sequence ID" value="OXA60238.1"/>
    <property type="molecule type" value="Genomic_DNA"/>
</dbReference>
<proteinExistence type="predicted"/>
<dbReference type="OrthoDB" id="2126411at2759"/>
<name>A0A226ESP4_FOLCA</name>
<dbReference type="AlphaFoldDB" id="A0A226ESP4"/>
<evidence type="ECO:0000313" key="2">
    <source>
        <dbReference type="Proteomes" id="UP000198287"/>
    </source>
</evidence>
<dbReference type="InterPro" id="IPR055325">
    <property type="entry name" value="CF161"/>
</dbReference>
<comment type="caution">
    <text evidence="1">The sequence shown here is derived from an EMBL/GenBank/DDBJ whole genome shotgun (WGS) entry which is preliminary data.</text>
</comment>
<keyword evidence="2" id="KW-1185">Reference proteome</keyword>
<dbReference type="Proteomes" id="UP000198287">
    <property type="component" value="Unassembled WGS sequence"/>
</dbReference>
<dbReference type="STRING" id="158441.A0A226ESP4"/>
<reference evidence="1 2" key="1">
    <citation type="submission" date="2015-12" db="EMBL/GenBank/DDBJ databases">
        <title>The genome of Folsomia candida.</title>
        <authorList>
            <person name="Faddeeva A."/>
            <person name="Derks M.F."/>
            <person name="Anvar Y."/>
            <person name="Smit S."/>
            <person name="Van Straalen N."/>
            <person name="Roelofs D."/>
        </authorList>
    </citation>
    <scope>NUCLEOTIDE SEQUENCE [LARGE SCALE GENOMIC DNA]</scope>
    <source>
        <strain evidence="1 2">VU population</strain>
        <tissue evidence="1">Whole body</tissue>
    </source>
</reference>
<dbReference type="PANTHER" id="PTHR24274:SF1">
    <property type="entry name" value="CILIA- AND FLAGELLA-ASSOCIATED PROTEIN 161"/>
    <property type="match status" value="1"/>
</dbReference>
<evidence type="ECO:0000313" key="1">
    <source>
        <dbReference type="EMBL" id="OXA60238.1"/>
    </source>
</evidence>
<feature type="non-terminal residue" evidence="1">
    <location>
        <position position="1"/>
    </location>
</feature>
<sequence>KSSEQDFIMDNAYYDDLPHITKPGKNLFNPETYIGNWYEETVRNTLKRNDFLRKRECGDLIIQRTQTMVDLLLKPVELTPQADGYLHYGDKIQIVSPGPSCKLASEVYPFKRNYCKLSHLILSAAVPPTSIDHAPYLNTDSIISASTLLYPVVRNSFIIEHPDCPTHVGQVIQYGDVFRIRAFDTQHFPLYLFSAPGIRLHSAATHSAKPKVRFSDLTVTETLWCAHPLDEDAKLRMELGVPIRLKTPLLLKHNGSGHNLSLEPNFPVMTYFGNELEVTLDTKLDRVKRPGFENIWYFDTDRGLPKVKDPCDKDFEKQAEFSAKININAINRSAAESGKLEDLARQKEEEDNLDEDEGNCNAMQYQAQCCPMGKRNEELDAAMSQMTLKSRGGLRPYDPATGPQPNAWSYMVQDNDPNFPNQKWNCGDTDCCNAPMTKPPKQTEDVPCDKCECIEPDPKAESPNAIYSPFKRLLM</sequence>
<dbReference type="PANTHER" id="PTHR24274">
    <property type="entry name" value="CILIA- AND FLAGELLA-ASSOCIATED PROTEIN 161"/>
    <property type="match status" value="1"/>
</dbReference>